<name>A0A2K2FYE7_9SPHN</name>
<dbReference type="Pfam" id="PF01850">
    <property type="entry name" value="PIN"/>
    <property type="match status" value="1"/>
</dbReference>
<evidence type="ECO:0000259" key="1">
    <source>
        <dbReference type="Pfam" id="PF01850"/>
    </source>
</evidence>
<evidence type="ECO:0000313" key="2">
    <source>
        <dbReference type="EMBL" id="PNU03816.1"/>
    </source>
</evidence>
<dbReference type="InterPro" id="IPR002716">
    <property type="entry name" value="PIN_dom"/>
</dbReference>
<dbReference type="InterPro" id="IPR029060">
    <property type="entry name" value="PIN-like_dom_sf"/>
</dbReference>
<dbReference type="Gene3D" id="3.40.50.1010">
    <property type="entry name" value="5'-nuclease"/>
    <property type="match status" value="1"/>
</dbReference>
<protein>
    <submittedName>
        <fullName evidence="2">Twitching motility protein PilT</fullName>
    </submittedName>
</protein>
<feature type="domain" description="PIN" evidence="1">
    <location>
        <begin position="8"/>
        <end position="120"/>
    </location>
</feature>
<gene>
    <name evidence="2" type="ORF">A8V01_22325</name>
</gene>
<dbReference type="RefSeq" id="WP_103096994.1">
    <property type="nucleotide sequence ID" value="NZ_LYMM01000043.1"/>
</dbReference>
<dbReference type="AlphaFoldDB" id="A0A2K2FYE7"/>
<dbReference type="SUPFAM" id="SSF88723">
    <property type="entry name" value="PIN domain-like"/>
    <property type="match status" value="1"/>
</dbReference>
<dbReference type="CDD" id="cd18682">
    <property type="entry name" value="PIN_VapC-like"/>
    <property type="match status" value="1"/>
</dbReference>
<proteinExistence type="predicted"/>
<organism evidence="2 3">
    <name type="scientific">Novosphingobium guangzhouense</name>
    <dbReference type="NCBI Taxonomy" id="1850347"/>
    <lineage>
        <taxon>Bacteria</taxon>
        <taxon>Pseudomonadati</taxon>
        <taxon>Pseudomonadota</taxon>
        <taxon>Alphaproteobacteria</taxon>
        <taxon>Sphingomonadales</taxon>
        <taxon>Sphingomonadaceae</taxon>
        <taxon>Novosphingobium</taxon>
    </lineage>
</organism>
<reference evidence="2 3" key="1">
    <citation type="submission" date="2016-05" db="EMBL/GenBank/DDBJ databases">
        <title>Complete genome sequence of Novosphingobium guangzhouense SA925(T).</title>
        <authorList>
            <person name="Sha S."/>
        </authorList>
    </citation>
    <scope>NUCLEOTIDE SEQUENCE [LARGE SCALE GENOMIC DNA]</scope>
    <source>
        <strain evidence="2 3">SA925</strain>
    </source>
</reference>
<dbReference type="EMBL" id="LYMM01000043">
    <property type="protein sequence ID" value="PNU03816.1"/>
    <property type="molecule type" value="Genomic_DNA"/>
</dbReference>
<evidence type="ECO:0000313" key="3">
    <source>
        <dbReference type="Proteomes" id="UP000236327"/>
    </source>
</evidence>
<keyword evidence="3" id="KW-1185">Reference proteome</keyword>
<sequence>MPTPEPVYVLDASALLCLLFGEPGCEQVEERLSGALVSAVSYHEVLTTLIDRGVEAEEARLLLGELDIDIVAVDREQADTGAMLRGATRGIALSLGDRSCLALALSRAAVAVTVDSSWAALEIGIAIEAVQ</sequence>
<accession>A0A2K2FYE7</accession>
<dbReference type="Proteomes" id="UP000236327">
    <property type="component" value="Unassembled WGS sequence"/>
</dbReference>
<comment type="caution">
    <text evidence="2">The sequence shown here is derived from an EMBL/GenBank/DDBJ whole genome shotgun (WGS) entry which is preliminary data.</text>
</comment>
<dbReference type="OrthoDB" id="286092at2"/>